<evidence type="ECO:0000259" key="1">
    <source>
        <dbReference type="PROSITE" id="PS51819"/>
    </source>
</evidence>
<dbReference type="Proteomes" id="UP001174909">
    <property type="component" value="Unassembled WGS sequence"/>
</dbReference>
<dbReference type="PROSITE" id="PS51819">
    <property type="entry name" value="VOC"/>
    <property type="match status" value="1"/>
</dbReference>
<gene>
    <name evidence="2" type="ORF">GBAR_LOCUS25877</name>
</gene>
<sequence>MPHSHQYRREPVNVSYNHLHFRSADPDDAAKFYCDNFGAKIVAERPLSNTKSIELSLNGTYLMTISGRAQGEDPVAGSTEPRYGLDHLGFQTDDIMTLAATLKSNSVHFNCEPWVMPSGSAVAFIVAPDEVSVEIIQRPASGEEKVVLA</sequence>
<keyword evidence="3" id="KW-1185">Reference proteome</keyword>
<proteinExistence type="predicted"/>
<accession>A0AA35XDG6</accession>
<dbReference type="EMBL" id="CASHTH010003592">
    <property type="protein sequence ID" value="CAI8046797.1"/>
    <property type="molecule type" value="Genomic_DNA"/>
</dbReference>
<evidence type="ECO:0000313" key="3">
    <source>
        <dbReference type="Proteomes" id="UP001174909"/>
    </source>
</evidence>
<organism evidence="2 3">
    <name type="scientific">Geodia barretti</name>
    <name type="common">Barrett's horny sponge</name>
    <dbReference type="NCBI Taxonomy" id="519541"/>
    <lineage>
        <taxon>Eukaryota</taxon>
        <taxon>Metazoa</taxon>
        <taxon>Porifera</taxon>
        <taxon>Demospongiae</taxon>
        <taxon>Heteroscleromorpha</taxon>
        <taxon>Tetractinellida</taxon>
        <taxon>Astrophorina</taxon>
        <taxon>Geodiidae</taxon>
        <taxon>Geodia</taxon>
    </lineage>
</organism>
<dbReference type="Pfam" id="PF00903">
    <property type="entry name" value="Glyoxalase"/>
    <property type="match status" value="1"/>
</dbReference>
<dbReference type="Gene3D" id="3.10.180.10">
    <property type="entry name" value="2,3-Dihydroxybiphenyl 1,2-Dioxygenase, domain 1"/>
    <property type="match status" value="1"/>
</dbReference>
<dbReference type="AlphaFoldDB" id="A0AA35XDG6"/>
<dbReference type="InterPro" id="IPR004360">
    <property type="entry name" value="Glyas_Fos-R_dOase_dom"/>
</dbReference>
<comment type="caution">
    <text evidence="2">The sequence shown here is derived from an EMBL/GenBank/DDBJ whole genome shotgun (WGS) entry which is preliminary data.</text>
</comment>
<feature type="domain" description="VOC" evidence="1">
    <location>
        <begin position="15"/>
        <end position="138"/>
    </location>
</feature>
<protein>
    <recommendedName>
        <fullName evidence="1">VOC domain-containing protein</fullName>
    </recommendedName>
</protein>
<evidence type="ECO:0000313" key="2">
    <source>
        <dbReference type="EMBL" id="CAI8046797.1"/>
    </source>
</evidence>
<dbReference type="InterPro" id="IPR029068">
    <property type="entry name" value="Glyas_Bleomycin-R_OHBP_Dase"/>
</dbReference>
<name>A0AA35XDG6_GEOBA</name>
<dbReference type="InterPro" id="IPR037523">
    <property type="entry name" value="VOC_core"/>
</dbReference>
<dbReference type="SUPFAM" id="SSF54593">
    <property type="entry name" value="Glyoxalase/Bleomycin resistance protein/Dihydroxybiphenyl dioxygenase"/>
    <property type="match status" value="1"/>
</dbReference>
<reference evidence="2" key="1">
    <citation type="submission" date="2023-03" db="EMBL/GenBank/DDBJ databases">
        <authorList>
            <person name="Steffen K."/>
            <person name="Cardenas P."/>
        </authorList>
    </citation>
    <scope>NUCLEOTIDE SEQUENCE</scope>
</reference>